<dbReference type="EMBL" id="CP065989">
    <property type="protein sequence ID" value="QQB15987.1"/>
    <property type="molecule type" value="Genomic_DNA"/>
</dbReference>
<feature type="domain" description="HTH tetR-type" evidence="5">
    <location>
        <begin position="49"/>
        <end position="96"/>
    </location>
</feature>
<dbReference type="GO" id="GO:0003677">
    <property type="term" value="F:DNA binding"/>
    <property type="evidence" value="ECO:0007669"/>
    <property type="project" value="UniProtKB-KW"/>
</dbReference>
<dbReference type="Gene3D" id="1.10.357.10">
    <property type="entry name" value="Tetracycline Repressor, domain 2"/>
    <property type="match status" value="1"/>
</dbReference>
<evidence type="ECO:0000259" key="5">
    <source>
        <dbReference type="Pfam" id="PF00440"/>
    </source>
</evidence>
<keyword evidence="2" id="KW-0238">DNA-binding</keyword>
<gene>
    <name evidence="7" type="ORF">I6H47_03900</name>
</gene>
<dbReference type="InterPro" id="IPR025996">
    <property type="entry name" value="MT1864/Rv1816-like_C"/>
</dbReference>
<evidence type="ECO:0000256" key="1">
    <source>
        <dbReference type="ARBA" id="ARBA00023015"/>
    </source>
</evidence>
<evidence type="ECO:0000313" key="8">
    <source>
        <dbReference type="Proteomes" id="UP000595374"/>
    </source>
</evidence>
<name>A0A7T4A2A8_9MICO</name>
<evidence type="ECO:0000313" key="7">
    <source>
        <dbReference type="EMBL" id="QQB15987.1"/>
    </source>
</evidence>
<proteinExistence type="predicted"/>
<dbReference type="AlphaFoldDB" id="A0A7T4A2A8"/>
<evidence type="ECO:0000256" key="3">
    <source>
        <dbReference type="ARBA" id="ARBA00023163"/>
    </source>
</evidence>
<feature type="region of interest" description="Disordered" evidence="4">
    <location>
        <begin position="1"/>
        <end position="25"/>
    </location>
</feature>
<dbReference type="Pfam" id="PF00440">
    <property type="entry name" value="TetR_N"/>
    <property type="match status" value="1"/>
</dbReference>
<dbReference type="InterPro" id="IPR001647">
    <property type="entry name" value="HTH_TetR"/>
</dbReference>
<evidence type="ECO:0000259" key="6">
    <source>
        <dbReference type="Pfam" id="PF13305"/>
    </source>
</evidence>
<dbReference type="Proteomes" id="UP000595374">
    <property type="component" value="Chromosome"/>
</dbReference>
<keyword evidence="1" id="KW-0805">Transcription regulation</keyword>
<organism evidence="7 8">
    <name type="scientific">Brevibacterium casei</name>
    <dbReference type="NCBI Taxonomy" id="33889"/>
    <lineage>
        <taxon>Bacteria</taxon>
        <taxon>Bacillati</taxon>
        <taxon>Actinomycetota</taxon>
        <taxon>Actinomycetes</taxon>
        <taxon>Micrococcales</taxon>
        <taxon>Brevibacteriaceae</taxon>
        <taxon>Brevibacterium</taxon>
    </lineage>
</organism>
<dbReference type="InterPro" id="IPR036271">
    <property type="entry name" value="Tet_transcr_reg_TetR-rel_C_sf"/>
</dbReference>
<feature type="compositionally biased region" description="Polar residues" evidence="4">
    <location>
        <begin position="1"/>
        <end position="14"/>
    </location>
</feature>
<keyword evidence="3" id="KW-0804">Transcription</keyword>
<dbReference type="SUPFAM" id="SSF46689">
    <property type="entry name" value="Homeodomain-like"/>
    <property type="match status" value="1"/>
</dbReference>
<dbReference type="Pfam" id="PF13305">
    <property type="entry name" value="TetR_C_33"/>
    <property type="match status" value="1"/>
</dbReference>
<sequence length="213" mass="22767">MSPSSSGARISSTARIGRVGRERKKGVVVAKSSKAEQAETRTSARRAAILVAARDRAEAEGWAAVTTRRLAEAIGYSQPVLYGHFRGGKTEIMRAVALEGFVELRLRCAAAVEQAADASAVDALAGAYLDFAGDHPAVYEAMFAQPIGARFAEEGNEPELRGAFTVLAEVIGDDTAAEVFWSALHGMSLLEAAGRMKIEDRTRRIGELTARFP</sequence>
<evidence type="ECO:0000256" key="2">
    <source>
        <dbReference type="ARBA" id="ARBA00023125"/>
    </source>
</evidence>
<accession>A0A7T4A2A8</accession>
<reference evidence="7 8" key="1">
    <citation type="submission" date="2020-12" db="EMBL/GenBank/DDBJ databases">
        <title>FDA dAtabase for Regulatory Grade micrObial Sequences (FDA-ARGOS): Supporting development and validation of Infectious Disease Dx tests.</title>
        <authorList>
            <person name="Sproer C."/>
            <person name="Gronow S."/>
            <person name="Severitt S."/>
            <person name="Schroder I."/>
            <person name="Tallon L."/>
            <person name="Sadzewicz L."/>
            <person name="Zhao X."/>
            <person name="Boylan J."/>
            <person name="Ott S."/>
            <person name="Bowen H."/>
            <person name="Vavikolanu K."/>
            <person name="Mehta A."/>
            <person name="Aluvathingal J."/>
            <person name="Nadendla S."/>
            <person name="Lowell S."/>
            <person name="Myers T."/>
            <person name="Yan Y."/>
            <person name="Sichtig H."/>
        </authorList>
    </citation>
    <scope>NUCLEOTIDE SEQUENCE [LARGE SCALE GENOMIC DNA]</scope>
    <source>
        <strain evidence="7 8">FDAARGOS_990</strain>
    </source>
</reference>
<dbReference type="SUPFAM" id="SSF48498">
    <property type="entry name" value="Tetracyclin repressor-like, C-terminal domain"/>
    <property type="match status" value="1"/>
</dbReference>
<protein>
    <submittedName>
        <fullName evidence="7">TetR/AcrR family transcriptional regulator</fullName>
    </submittedName>
</protein>
<evidence type="ECO:0000256" key="4">
    <source>
        <dbReference type="SAM" id="MobiDB-lite"/>
    </source>
</evidence>
<feature type="domain" description="HTH-type transcriptional regulator MT1864/Rv1816-like C-terminal" evidence="6">
    <location>
        <begin position="122"/>
        <end position="203"/>
    </location>
</feature>
<dbReference type="InterPro" id="IPR009057">
    <property type="entry name" value="Homeodomain-like_sf"/>
</dbReference>